<dbReference type="CDD" id="cd08010">
    <property type="entry name" value="MltG_like"/>
    <property type="match status" value="1"/>
</dbReference>
<evidence type="ECO:0000256" key="5">
    <source>
        <dbReference type="ARBA" id="ARBA00023239"/>
    </source>
</evidence>
<protein>
    <recommendedName>
        <fullName evidence="7">Endolytic murein transglycosylase</fullName>
        <ecNumber evidence="7">4.2.2.29</ecNumber>
    </recommendedName>
    <alternativeName>
        <fullName evidence="7">Peptidoglycan lytic transglycosylase</fullName>
    </alternativeName>
    <alternativeName>
        <fullName evidence="7">Peptidoglycan polymerization terminase</fullName>
    </alternativeName>
</protein>
<keyword evidence="2 7" id="KW-0812">Transmembrane</keyword>
<keyword evidence="1 7" id="KW-1003">Cell membrane</keyword>
<dbReference type="Gene3D" id="3.30.160.60">
    <property type="entry name" value="Classic Zinc Finger"/>
    <property type="match status" value="1"/>
</dbReference>
<evidence type="ECO:0000256" key="3">
    <source>
        <dbReference type="ARBA" id="ARBA00022989"/>
    </source>
</evidence>
<organism evidence="8 9">
    <name type="scientific">Ornithobacterium rhinotracheale</name>
    <dbReference type="NCBI Taxonomy" id="28251"/>
    <lineage>
        <taxon>Bacteria</taxon>
        <taxon>Pseudomonadati</taxon>
        <taxon>Bacteroidota</taxon>
        <taxon>Flavobacteriia</taxon>
        <taxon>Flavobacteriales</taxon>
        <taxon>Weeksellaceae</taxon>
        <taxon>Ornithobacterium</taxon>
    </lineage>
</organism>
<name>A0A3R5YWQ9_ORNRH</name>
<keyword evidence="3 7" id="KW-1133">Transmembrane helix</keyword>
<evidence type="ECO:0000313" key="8">
    <source>
        <dbReference type="EMBL" id="QAR31318.1"/>
    </source>
</evidence>
<dbReference type="GO" id="GO:0005886">
    <property type="term" value="C:plasma membrane"/>
    <property type="evidence" value="ECO:0007669"/>
    <property type="project" value="UniProtKB-UniRule"/>
</dbReference>
<comment type="function">
    <text evidence="7">Functions as a peptidoglycan terminase that cleaves nascent peptidoglycan strands endolytically to terminate their elongation.</text>
</comment>
<keyword evidence="5 7" id="KW-0456">Lyase</keyword>
<evidence type="ECO:0000256" key="1">
    <source>
        <dbReference type="ARBA" id="ARBA00022475"/>
    </source>
</evidence>
<evidence type="ECO:0000256" key="2">
    <source>
        <dbReference type="ARBA" id="ARBA00022692"/>
    </source>
</evidence>
<comment type="catalytic activity">
    <reaction evidence="7">
        <text>a peptidoglycan chain = a peptidoglycan chain with N-acetyl-1,6-anhydromuramyl-[peptide] at the reducing end + a peptidoglycan chain with N-acetylglucosamine at the non-reducing end.</text>
        <dbReference type="EC" id="4.2.2.29"/>
    </reaction>
</comment>
<dbReference type="NCBIfam" id="TIGR00247">
    <property type="entry name" value="endolytic transglycosylase MltG"/>
    <property type="match status" value="1"/>
</dbReference>
<dbReference type="PANTHER" id="PTHR30518">
    <property type="entry name" value="ENDOLYTIC MUREIN TRANSGLYCOSYLASE"/>
    <property type="match status" value="1"/>
</dbReference>
<evidence type="ECO:0000256" key="4">
    <source>
        <dbReference type="ARBA" id="ARBA00023136"/>
    </source>
</evidence>
<dbReference type="PANTHER" id="PTHR30518:SF2">
    <property type="entry name" value="ENDOLYTIC MUREIN TRANSGLYCOSYLASE"/>
    <property type="match status" value="1"/>
</dbReference>
<accession>A0A3R5YWQ9</accession>
<dbReference type="HAMAP" id="MF_02065">
    <property type="entry name" value="MltG"/>
    <property type="match status" value="1"/>
</dbReference>
<reference evidence="8 9" key="1">
    <citation type="submission" date="2019-01" db="EMBL/GenBank/DDBJ databases">
        <title>Whole Genome of Ornithobacterium rhinotracheale FARPER-174b.</title>
        <authorList>
            <person name="Tataje-Lavanda L.A."/>
            <person name="Montalvan A."/>
            <person name="Montesinos R."/>
            <person name="Zimic M."/>
            <person name="Fernandez-Sanchez M."/>
            <person name="Fernandez-Diaz M."/>
        </authorList>
    </citation>
    <scope>NUCLEOTIDE SEQUENCE [LARGE SCALE GENOMIC DNA]</scope>
    <source>
        <strain evidence="8 9">FARPER-174b</strain>
    </source>
</reference>
<dbReference type="Proteomes" id="UP000287701">
    <property type="component" value="Chromosome"/>
</dbReference>
<proteinExistence type="inferred from homology"/>
<keyword evidence="4 7" id="KW-0472">Membrane</keyword>
<dbReference type="Pfam" id="PF02618">
    <property type="entry name" value="YceG"/>
    <property type="match status" value="1"/>
</dbReference>
<feature type="site" description="Important for catalytic activity" evidence="7">
    <location>
        <position position="214"/>
    </location>
</feature>
<evidence type="ECO:0000313" key="9">
    <source>
        <dbReference type="Proteomes" id="UP000287701"/>
    </source>
</evidence>
<keyword evidence="6 7" id="KW-0961">Cell wall biogenesis/degradation</keyword>
<gene>
    <name evidence="7 8" type="primary">mltG</name>
    <name evidence="8" type="ORF">EQP59_08195</name>
</gene>
<comment type="similarity">
    <text evidence="7">Belongs to the transglycosylase MltG family.</text>
</comment>
<dbReference type="OrthoDB" id="9814591at2"/>
<evidence type="ECO:0000256" key="6">
    <source>
        <dbReference type="ARBA" id="ARBA00023316"/>
    </source>
</evidence>
<evidence type="ECO:0000256" key="7">
    <source>
        <dbReference type="HAMAP-Rule" id="MF_02065"/>
    </source>
</evidence>
<dbReference type="AlphaFoldDB" id="A0A3R5YWQ9"/>
<dbReference type="GO" id="GO:0009252">
    <property type="term" value="P:peptidoglycan biosynthetic process"/>
    <property type="evidence" value="ECO:0007669"/>
    <property type="project" value="UniProtKB-UniRule"/>
</dbReference>
<dbReference type="PROSITE" id="PS51257">
    <property type="entry name" value="PROKAR_LIPOPROTEIN"/>
    <property type="match status" value="1"/>
</dbReference>
<dbReference type="EC" id="4.2.2.29" evidence="7"/>
<dbReference type="GO" id="GO:0008932">
    <property type="term" value="F:lytic endotransglycosylase activity"/>
    <property type="evidence" value="ECO:0007669"/>
    <property type="project" value="UniProtKB-UniRule"/>
</dbReference>
<sequence length="343" mass="39754">MIKKMMKKTYFLGFLFSFLLFQSCGYFYKSKSLVKEKAFLYIPENATYQSVLDSLAPHLENINQFDAYARTQDYDKNVKSGKYELKPEMSNEELVNVLKSGKQSEVKIRIPNSPTIFHLARDASKNITADSASIVEAILNNPRVKENGLDMETAKIYFIPDTYNFFWITSGKDFVDRMLKEHDKFWNDKRKQQLKDSGMTELEVYTLASIVQMESPKPDEQARVAGAYLNRLKQGKKLEADPTSVYAYKLQHGFTQKVQRVYQKHLKTLSAYNTYLNYGLPPAPICLPNTTAIDAVLKPEKHDYIFFCADPDRPGYHNFTNSYAEHQKNAAKYRQWLKKNNIK</sequence>
<dbReference type="EMBL" id="CP035107">
    <property type="protein sequence ID" value="QAR31318.1"/>
    <property type="molecule type" value="Genomic_DNA"/>
</dbReference>
<dbReference type="InterPro" id="IPR003770">
    <property type="entry name" value="MLTG-like"/>
</dbReference>
<dbReference type="GO" id="GO:0071555">
    <property type="term" value="P:cell wall organization"/>
    <property type="evidence" value="ECO:0007669"/>
    <property type="project" value="UniProtKB-KW"/>
</dbReference>
<dbReference type="Gene3D" id="3.30.1490.480">
    <property type="entry name" value="Endolytic murein transglycosylase"/>
    <property type="match status" value="1"/>
</dbReference>